<proteinExistence type="predicted"/>
<reference evidence="1 2" key="1">
    <citation type="submission" date="2018-07" db="EMBL/GenBank/DDBJ databases">
        <authorList>
            <person name="Boyd E.M."/>
            <person name="Barkley D.B."/>
            <person name="Naeem H."/>
            <person name="Vanhorne R."/>
            <person name="Nayek S."/>
            <person name="Layton S.R."/>
            <person name="Hughes L.E."/>
            <person name="Garlena R.A."/>
            <person name="Russell D.A."/>
            <person name="Pope W.H."/>
            <person name="Jacobs-Sera D."/>
            <person name="Hatfull G.F."/>
        </authorList>
    </citation>
    <scope>NUCLEOTIDE SEQUENCE [LARGE SCALE GENOMIC DNA]</scope>
</reference>
<dbReference type="EMBL" id="MH576964">
    <property type="protein sequence ID" value="AXH66695.1"/>
    <property type="molecule type" value="Genomic_DNA"/>
</dbReference>
<organism evidence="1 2">
    <name type="scientific">Streptomyces phage Starbow</name>
    <dbReference type="NCBI Taxonomy" id="2283266"/>
    <lineage>
        <taxon>Viruses</taxon>
        <taxon>Duplodnaviria</taxon>
        <taxon>Heunggongvirae</taxon>
        <taxon>Uroviricota</taxon>
        <taxon>Caudoviricetes</taxon>
        <taxon>Stanwilliamsviridae</taxon>
        <taxon>Boydwoodruffvirinae</taxon>
        <taxon>Karimacvirus</taxon>
        <taxon>Karimacvirus karimac</taxon>
        <taxon>Streptomyces virus Karimac</taxon>
    </lineage>
</organism>
<gene>
    <name evidence="1" type="primary">231</name>
    <name evidence="1" type="ORF">SEA_STARBOW_231</name>
</gene>
<accession>A0A345M874</accession>
<sequence>MSVVLDYNSADKFVTEQRKLSNDVRWEGWTLVFFRKSRKNLGWNKREGAYRNGNWGFETRIAVDNDGKWRVPSRNVRNS</sequence>
<protein>
    <submittedName>
        <fullName evidence="1">Uncharacterized protein</fullName>
    </submittedName>
</protein>
<evidence type="ECO:0000313" key="2">
    <source>
        <dbReference type="Proteomes" id="UP000259040"/>
    </source>
</evidence>
<evidence type="ECO:0000313" key="1">
    <source>
        <dbReference type="EMBL" id="AXH66695.1"/>
    </source>
</evidence>
<dbReference type="Proteomes" id="UP000259040">
    <property type="component" value="Segment"/>
</dbReference>
<name>A0A345M874_9CAUD</name>